<evidence type="ECO:0000256" key="6">
    <source>
        <dbReference type="ARBA" id="ARBA00022801"/>
    </source>
</evidence>
<dbReference type="GO" id="GO:0008233">
    <property type="term" value="F:peptidase activity"/>
    <property type="evidence" value="ECO:0007669"/>
    <property type="project" value="UniProtKB-KW"/>
</dbReference>
<feature type="compositionally biased region" description="Basic residues" evidence="8">
    <location>
        <begin position="70"/>
        <end position="79"/>
    </location>
</feature>
<evidence type="ECO:0000256" key="5">
    <source>
        <dbReference type="ARBA" id="ARBA00022759"/>
    </source>
</evidence>
<dbReference type="Pfam" id="PF03732">
    <property type="entry name" value="Retrotrans_gag"/>
    <property type="match status" value="1"/>
</dbReference>
<keyword evidence="6" id="KW-0378">Hydrolase</keyword>
<dbReference type="InterPro" id="IPR000477">
    <property type="entry name" value="RT_dom"/>
</dbReference>
<keyword evidence="5" id="KW-0255">Endonuclease</keyword>
<dbReference type="FunFam" id="3.10.10.10:FF:000007">
    <property type="entry name" value="Retrovirus-related Pol polyprotein from transposon 17.6-like Protein"/>
    <property type="match status" value="1"/>
</dbReference>
<evidence type="ECO:0000256" key="1">
    <source>
        <dbReference type="ARBA" id="ARBA00022670"/>
    </source>
</evidence>
<reference evidence="11" key="1">
    <citation type="journal article" date="2012" name="Nat. Biotechnol.">
        <title>Draft genome sequence of pigeonpea (Cajanus cajan), an orphan legume crop of resource-poor farmers.</title>
        <authorList>
            <person name="Varshney R.K."/>
            <person name="Chen W."/>
            <person name="Li Y."/>
            <person name="Bharti A.K."/>
            <person name="Saxena R.K."/>
            <person name="Schlueter J.A."/>
            <person name="Donoghue M.T."/>
            <person name="Azam S."/>
            <person name="Fan G."/>
            <person name="Whaley A.M."/>
            <person name="Farmer A.D."/>
            <person name="Sheridan J."/>
            <person name="Iwata A."/>
            <person name="Tuteja R."/>
            <person name="Penmetsa R.V."/>
            <person name="Wu W."/>
            <person name="Upadhyaya H.D."/>
            <person name="Yang S.P."/>
            <person name="Shah T."/>
            <person name="Saxena K.B."/>
            <person name="Michael T."/>
            <person name="McCombie W.R."/>
            <person name="Yang B."/>
            <person name="Zhang G."/>
            <person name="Yang H."/>
            <person name="Wang J."/>
            <person name="Spillane C."/>
            <person name="Cook D.R."/>
            <person name="May G.D."/>
            <person name="Xu X."/>
            <person name="Jackson S.A."/>
        </authorList>
    </citation>
    <scope>NUCLEOTIDE SEQUENCE [LARGE SCALE GENOMIC DNA]</scope>
</reference>
<dbReference type="Pfam" id="PF00078">
    <property type="entry name" value="RVT_1"/>
    <property type="match status" value="1"/>
</dbReference>
<keyword evidence="3" id="KW-0548">Nucleotidyltransferase</keyword>
<dbReference type="CDD" id="cd01647">
    <property type="entry name" value="RT_LTR"/>
    <property type="match status" value="1"/>
</dbReference>
<dbReference type="Gene3D" id="3.30.70.270">
    <property type="match status" value="1"/>
</dbReference>
<evidence type="ECO:0000256" key="2">
    <source>
        <dbReference type="ARBA" id="ARBA00022679"/>
    </source>
</evidence>
<protein>
    <submittedName>
        <fullName evidence="11">Transposon Ty3-I Gag-Pol polyprotein</fullName>
    </submittedName>
</protein>
<feature type="domain" description="Retrotransposon gag" evidence="10">
    <location>
        <begin position="150"/>
        <end position="220"/>
    </location>
</feature>
<dbReference type="Gramene" id="C.cajan_41688.t">
    <property type="protein sequence ID" value="C.cajan_41688.t"/>
    <property type="gene ID" value="C.cajan_41688"/>
</dbReference>
<evidence type="ECO:0000256" key="4">
    <source>
        <dbReference type="ARBA" id="ARBA00022722"/>
    </source>
</evidence>
<evidence type="ECO:0000256" key="3">
    <source>
        <dbReference type="ARBA" id="ARBA00022695"/>
    </source>
</evidence>
<dbReference type="InterPro" id="IPR053134">
    <property type="entry name" value="RNA-dir_DNA_polymerase"/>
</dbReference>
<dbReference type="Gene3D" id="3.10.10.10">
    <property type="entry name" value="HIV Type 1 Reverse Transcriptase, subunit A, domain 1"/>
    <property type="match status" value="1"/>
</dbReference>
<dbReference type="InterPro" id="IPR043128">
    <property type="entry name" value="Rev_trsase/Diguanyl_cyclase"/>
</dbReference>
<evidence type="ECO:0000313" key="11">
    <source>
        <dbReference type="EMBL" id="KYP35107.1"/>
    </source>
</evidence>
<gene>
    <name evidence="11" type="ORF">KK1_043880</name>
</gene>
<dbReference type="GO" id="GO:0006508">
    <property type="term" value="P:proteolysis"/>
    <property type="evidence" value="ECO:0007669"/>
    <property type="project" value="UniProtKB-KW"/>
</dbReference>
<sequence>MSQDYSPNESEGSPKSLSYLTKELKSLKLWKKQEAFQREKDKIEKEGQLAYLEEELRLLKQEEEKLKESMKKHKRRSRSSHSQYTSPNESMNQGDHYQPTPRSTIRPREVKVDLPQFFGKDDVELYLDWEMKVEQLFACHKVSEERKVPLATLSFQGHAMYWWTALERERHLHNDPPIQYWNDLKSAMRRRHIPTYYGRDLMNKLQRLQQRDMFVEQYRKLKNKDKEESREKKVPSLEVVSQEKEISKQTLLIQQPFFILLCKGTLTCTTTSSGHETLPKGVKFLLKEFDDLFPPEGLMGLPPLRGIEHQIDLVPGASLPNRPAYRTNPQETKEIESQVQELLEKGWVRKSLSPCVVPVLLFPKKDGKWRMCCDSRAINNMTVKYRHFIPRLDDMLDELHGAIIFSKVDLKSGYNQIRIREGDEWKTAFKTKFGLYEWLVMPFGLTNAHSTFMHLMHHVLRDFIGKFVVVYFDDILIYSRCLSDHLGHLRQVFHILK</sequence>
<proteinExistence type="predicted"/>
<keyword evidence="1" id="KW-0645">Protease</keyword>
<dbReference type="GO" id="GO:0004519">
    <property type="term" value="F:endonuclease activity"/>
    <property type="evidence" value="ECO:0007669"/>
    <property type="project" value="UniProtKB-KW"/>
</dbReference>
<organism evidence="11 12">
    <name type="scientific">Cajanus cajan</name>
    <name type="common">Pigeon pea</name>
    <name type="synonym">Cajanus indicus</name>
    <dbReference type="NCBI Taxonomy" id="3821"/>
    <lineage>
        <taxon>Eukaryota</taxon>
        <taxon>Viridiplantae</taxon>
        <taxon>Streptophyta</taxon>
        <taxon>Embryophyta</taxon>
        <taxon>Tracheophyta</taxon>
        <taxon>Spermatophyta</taxon>
        <taxon>Magnoliopsida</taxon>
        <taxon>eudicotyledons</taxon>
        <taxon>Gunneridae</taxon>
        <taxon>Pentapetalae</taxon>
        <taxon>rosids</taxon>
        <taxon>fabids</taxon>
        <taxon>Fabales</taxon>
        <taxon>Fabaceae</taxon>
        <taxon>Papilionoideae</taxon>
        <taxon>50 kb inversion clade</taxon>
        <taxon>NPAAA clade</taxon>
        <taxon>indigoferoid/millettioid clade</taxon>
        <taxon>Phaseoleae</taxon>
        <taxon>Cajanus</taxon>
    </lineage>
</organism>
<dbReference type="PANTHER" id="PTHR24559:SF437">
    <property type="entry name" value="RNA-DIRECTED DNA POLYMERASE HOMOLOG"/>
    <property type="match status" value="1"/>
</dbReference>
<evidence type="ECO:0000256" key="7">
    <source>
        <dbReference type="ARBA" id="ARBA00022918"/>
    </source>
</evidence>
<dbReference type="EMBL" id="KQ484445">
    <property type="protein sequence ID" value="KYP35107.1"/>
    <property type="molecule type" value="Genomic_DNA"/>
</dbReference>
<dbReference type="Proteomes" id="UP000075243">
    <property type="component" value="Unassembled WGS sequence"/>
</dbReference>
<keyword evidence="4" id="KW-0540">Nuclease</keyword>
<feature type="domain" description="Reverse transcriptase" evidence="9">
    <location>
        <begin position="363"/>
        <end position="497"/>
    </location>
</feature>
<dbReference type="AlphaFoldDB" id="A0A151QXM9"/>
<keyword evidence="2" id="KW-0808">Transferase</keyword>
<feature type="region of interest" description="Disordered" evidence="8">
    <location>
        <begin position="66"/>
        <end position="106"/>
    </location>
</feature>
<dbReference type="InterPro" id="IPR005162">
    <property type="entry name" value="Retrotrans_gag_dom"/>
</dbReference>
<evidence type="ECO:0000313" key="12">
    <source>
        <dbReference type="Proteomes" id="UP000075243"/>
    </source>
</evidence>
<evidence type="ECO:0000256" key="8">
    <source>
        <dbReference type="SAM" id="MobiDB-lite"/>
    </source>
</evidence>
<name>A0A151QXM9_CAJCA</name>
<dbReference type="SUPFAM" id="SSF56672">
    <property type="entry name" value="DNA/RNA polymerases"/>
    <property type="match status" value="1"/>
</dbReference>
<feature type="compositionally biased region" description="Polar residues" evidence="8">
    <location>
        <begin position="83"/>
        <end position="103"/>
    </location>
</feature>
<accession>A0A151QXM9</accession>
<keyword evidence="12" id="KW-1185">Reference proteome</keyword>
<dbReference type="InterPro" id="IPR043502">
    <property type="entry name" value="DNA/RNA_pol_sf"/>
</dbReference>
<evidence type="ECO:0000259" key="10">
    <source>
        <dbReference type="Pfam" id="PF03732"/>
    </source>
</evidence>
<dbReference type="PANTHER" id="PTHR24559">
    <property type="entry name" value="TRANSPOSON TY3-I GAG-POL POLYPROTEIN"/>
    <property type="match status" value="1"/>
</dbReference>
<evidence type="ECO:0000259" key="9">
    <source>
        <dbReference type="Pfam" id="PF00078"/>
    </source>
</evidence>
<dbReference type="GO" id="GO:0003964">
    <property type="term" value="F:RNA-directed DNA polymerase activity"/>
    <property type="evidence" value="ECO:0007669"/>
    <property type="project" value="UniProtKB-KW"/>
</dbReference>
<keyword evidence="7" id="KW-0695">RNA-directed DNA polymerase</keyword>